<comment type="caution">
    <text evidence="2">The sequence shown here is derived from an EMBL/GenBank/DDBJ whole genome shotgun (WGS) entry which is preliminary data.</text>
</comment>
<dbReference type="Proteomes" id="UP000240509">
    <property type="component" value="Unassembled WGS sequence"/>
</dbReference>
<dbReference type="InterPro" id="IPR052711">
    <property type="entry name" value="Zinc_ADH-like"/>
</dbReference>
<feature type="domain" description="Enoyl reductase (ER)" evidence="1">
    <location>
        <begin position="11"/>
        <end position="326"/>
    </location>
</feature>
<name>A0A2T4U9Z1_9BACI</name>
<dbReference type="GO" id="GO:0016491">
    <property type="term" value="F:oxidoreductase activity"/>
    <property type="evidence" value="ECO:0007669"/>
    <property type="project" value="InterPro"/>
</dbReference>
<dbReference type="InterPro" id="IPR013149">
    <property type="entry name" value="ADH-like_C"/>
</dbReference>
<dbReference type="PANTHER" id="PTHR45033">
    <property type="match status" value="1"/>
</dbReference>
<evidence type="ECO:0000259" key="1">
    <source>
        <dbReference type="SMART" id="SM00829"/>
    </source>
</evidence>
<dbReference type="Gene3D" id="3.90.180.10">
    <property type="entry name" value="Medium-chain alcohol dehydrogenases, catalytic domain"/>
    <property type="match status" value="1"/>
</dbReference>
<dbReference type="InterPro" id="IPR013154">
    <property type="entry name" value="ADH-like_N"/>
</dbReference>
<dbReference type="SUPFAM" id="SSF50129">
    <property type="entry name" value="GroES-like"/>
    <property type="match status" value="1"/>
</dbReference>
<reference evidence="2 3" key="1">
    <citation type="submission" date="2018-03" db="EMBL/GenBank/DDBJ databases">
        <title>Alkalicoccus saliphilus sp. nov., isolated from a mineral pool.</title>
        <authorList>
            <person name="Zhao B."/>
        </authorList>
    </citation>
    <scope>NUCLEOTIDE SEQUENCE [LARGE SCALE GENOMIC DNA]</scope>
    <source>
        <strain evidence="2 3">6AG</strain>
    </source>
</reference>
<dbReference type="InterPro" id="IPR020843">
    <property type="entry name" value="ER"/>
</dbReference>
<protein>
    <submittedName>
        <fullName evidence="2">Alcohol dehydrogenase</fullName>
    </submittedName>
</protein>
<dbReference type="Pfam" id="PF00107">
    <property type="entry name" value="ADH_zinc_N"/>
    <property type="match status" value="1"/>
</dbReference>
<dbReference type="RefSeq" id="WP_107583396.1">
    <property type="nucleotide sequence ID" value="NZ_PZJJ01000002.1"/>
</dbReference>
<dbReference type="InterPro" id="IPR036291">
    <property type="entry name" value="NAD(P)-bd_dom_sf"/>
</dbReference>
<dbReference type="Pfam" id="PF08240">
    <property type="entry name" value="ADH_N"/>
    <property type="match status" value="1"/>
</dbReference>
<dbReference type="OrthoDB" id="9787435at2"/>
<evidence type="ECO:0000313" key="3">
    <source>
        <dbReference type="Proteomes" id="UP000240509"/>
    </source>
</evidence>
<evidence type="ECO:0000313" key="2">
    <source>
        <dbReference type="EMBL" id="PTL40218.1"/>
    </source>
</evidence>
<dbReference type="Gene3D" id="3.40.50.720">
    <property type="entry name" value="NAD(P)-binding Rossmann-like Domain"/>
    <property type="match status" value="1"/>
</dbReference>
<dbReference type="SUPFAM" id="SSF51735">
    <property type="entry name" value="NAD(P)-binding Rossmann-fold domains"/>
    <property type="match status" value="1"/>
</dbReference>
<sequence>MKAYTHAGKQGIEGTKIEEMDIRRPGPGEVKIKVVTAGLNHRDLFVLHRHTDNSPLIIGSDAAGIVEEAGEDVKNVQEGDEVIINPGLGWEEESESPPEGFQIVGFPDHGTFAEHVVVPAAVVEPKPPHLSWEEAGVLSLSGLTAYRALFTRADLQSGSTVLLPGAGSGAVTFMVQCAKKTGARVIVTSRSEDKRKKALELGADAAIESSGDWEEQLEGEKVDVVVETVGAATFHKSLKQLKKGGSLVIFGASAGDEVKLNLRDFFYGQYNLLGSTMGSHEEYRAMLAFVSKHNIHPVVDRVFSIDKAEEALKYLEKGVQFGKVALRVSGEKGEEV</sequence>
<dbReference type="AlphaFoldDB" id="A0A2T4U9Z1"/>
<organism evidence="2 3">
    <name type="scientific">Alkalicoccus saliphilus</name>
    <dbReference type="NCBI Taxonomy" id="200989"/>
    <lineage>
        <taxon>Bacteria</taxon>
        <taxon>Bacillati</taxon>
        <taxon>Bacillota</taxon>
        <taxon>Bacilli</taxon>
        <taxon>Bacillales</taxon>
        <taxon>Bacillaceae</taxon>
        <taxon>Alkalicoccus</taxon>
    </lineage>
</organism>
<gene>
    <name evidence="2" type="ORF">C6Y45_02230</name>
</gene>
<dbReference type="EMBL" id="PZJJ01000002">
    <property type="protein sequence ID" value="PTL40218.1"/>
    <property type="molecule type" value="Genomic_DNA"/>
</dbReference>
<proteinExistence type="predicted"/>
<dbReference type="PANTHER" id="PTHR45033:SF3">
    <property type="entry name" value="DEHYDROGENASE, PUTATIVE (AFU_ORTHOLOGUE AFUA_2G13270)-RELATED"/>
    <property type="match status" value="1"/>
</dbReference>
<dbReference type="SMART" id="SM00829">
    <property type="entry name" value="PKS_ER"/>
    <property type="match status" value="1"/>
</dbReference>
<keyword evidence="3" id="KW-1185">Reference proteome</keyword>
<accession>A0A2T4U9Z1</accession>
<dbReference type="InterPro" id="IPR011032">
    <property type="entry name" value="GroES-like_sf"/>
</dbReference>